<gene>
    <name evidence="1" type="ORF">vB_Pae_PS9N_00007</name>
</gene>
<sequence length="59" mass="6699">MKKTDEELIDEARSIARSKRCFVVTKPGYWLLYRESVPRNVCVGKRSSASALLQLAKKA</sequence>
<evidence type="ECO:0000313" key="1">
    <source>
        <dbReference type="EMBL" id="AIW01658.1"/>
    </source>
</evidence>
<evidence type="ECO:0000313" key="2">
    <source>
        <dbReference type="Proteomes" id="UP000221505"/>
    </source>
</evidence>
<dbReference type="Proteomes" id="UP000221505">
    <property type="component" value="Segment"/>
</dbReference>
<protein>
    <submittedName>
        <fullName evidence="1">Uncharacterized protein</fullName>
    </submittedName>
</protein>
<proteinExistence type="predicted"/>
<reference evidence="2" key="1">
    <citation type="submission" date="2014-08" db="EMBL/GenBank/DDBJ databases">
        <title>Genomic characteristic of vB_Pae_PS9N - a new member of Pseudomonas aeruginosa phi73-like phages.</title>
        <authorList>
            <person name="Glowacka A."/>
            <person name="Dabrowski K."/>
            <person name="Hejnowicz M.S."/>
            <person name="Gawor J."/>
            <person name="Weber-Dabrowska B."/>
            <person name="Lobocka M.B."/>
        </authorList>
    </citation>
    <scope>NUCLEOTIDE SEQUENCE [LARGE SCALE GENOMIC DNA]</scope>
</reference>
<dbReference type="EMBL" id="KM434185">
    <property type="protein sequence ID" value="AIW01658.1"/>
    <property type="molecule type" value="Genomic_DNA"/>
</dbReference>
<accession>A0A0K0LA29</accession>
<name>A0A0K0LA29_9CAUD</name>
<organism evidence="1 2">
    <name type="scientific">Pseudomonas phage vB_Pae_PS9N</name>
    <dbReference type="NCBI Taxonomy" id="1542091"/>
    <lineage>
        <taxon>Viruses</taxon>
        <taxon>Duplodnaviria</taxon>
        <taxon>Heunggongvirae</taxon>
        <taxon>Uroviricota</taxon>
        <taxon>Caudoviricetes</taxon>
        <taxon>Jondennisvirinae</taxon>
        <taxon>Septimatrevirus</taxon>
        <taxon>Septimatrevirus kakheti25</taxon>
    </lineage>
</organism>